<accession>A0A7Z7IVJ0</accession>
<name>A0A7Z7IVJ0_XANCH</name>
<dbReference type="AlphaFoldDB" id="A0A7Z7IVJ0"/>
<protein>
    <submittedName>
        <fullName evidence="1">Uncharacterized protein</fullName>
    </submittedName>
</protein>
<evidence type="ECO:0000313" key="2">
    <source>
        <dbReference type="Proteomes" id="UP000234345"/>
    </source>
</evidence>
<sequence length="27" mass="3255">MHWWTVQSTQALCEIYASFLLECSFFI</sequence>
<dbReference type="Proteomes" id="UP000234345">
    <property type="component" value="Unassembled WGS sequence"/>
</dbReference>
<reference evidence="1 2" key="1">
    <citation type="submission" date="2017-10" db="EMBL/GenBank/DDBJ databases">
        <authorList>
            <person name="Regsiter A."/>
            <person name="William W."/>
        </authorList>
    </citation>
    <scope>NUCLEOTIDE SEQUENCE [LARGE SCALE GENOMIC DNA]</scope>
    <source>
        <strain evidence="1 2">CFBP6991</strain>
    </source>
</reference>
<proteinExistence type="predicted"/>
<organism evidence="1 2">
    <name type="scientific">Xanthomonas campestris pv. phaseoli</name>
    <dbReference type="NCBI Taxonomy" id="317013"/>
    <lineage>
        <taxon>Bacteria</taxon>
        <taxon>Pseudomonadati</taxon>
        <taxon>Pseudomonadota</taxon>
        <taxon>Gammaproteobacteria</taxon>
        <taxon>Lysobacterales</taxon>
        <taxon>Lysobacteraceae</taxon>
        <taxon>Xanthomonas</taxon>
    </lineage>
</organism>
<comment type="caution">
    <text evidence="1">The sequence shown here is derived from an EMBL/GenBank/DDBJ whole genome shotgun (WGS) entry which is preliminary data.</text>
</comment>
<evidence type="ECO:0000313" key="1">
    <source>
        <dbReference type="EMBL" id="SOO22327.1"/>
    </source>
</evidence>
<gene>
    <name evidence="1" type="ORF">XFF6991_150088</name>
</gene>
<dbReference type="EMBL" id="OCZC01000043">
    <property type="protein sequence ID" value="SOO22327.1"/>
    <property type="molecule type" value="Genomic_DNA"/>
</dbReference>